<name>A0ABM6GG88_9BACT</name>
<dbReference type="Proteomes" id="UP000185490">
    <property type="component" value="Chromosome"/>
</dbReference>
<gene>
    <name evidence="3" type="ORF">BW47_09055</name>
</gene>
<sequence length="433" mass="50416">MKIALIHYRAGLMDGVSLEMEKWKKTLQRMGYEVDIVAGNKNDVVDVLITSIGFENPKFRLINKNAFEKLEDFSIDELVSIIYEEADQIYNDLEDSLKNYDIIIPNNIWSLGAYLPNAIALTRFAEKHKNKLFIGHHHDFWWERKYFLNYQDERIKNILDYYCPPSLDNIKHVVINSLAEEALYAKKRLEAVVIPNVMDFENPPFISDDINLKIRDMYNISENSIVLLQATRITKRKAIELAIDLVNFMSKLSKNYKSKEMYNGRIFDGNIVLAFSGMCESESYKYKLLDKAFNYGIRTVNLYPNIEKGIWSFWNLYSIADAITYPSILEGWGNQLLEAIIVKKPVILFEYEVFEKDIKNSGLNFISLGNDYEIKDGFVIVKEEITKKAAKKLLEILFNKELYKKTTTRNYEIGKKLFGLDTLSELIRKLIGQ</sequence>
<evidence type="ECO:0000259" key="2">
    <source>
        <dbReference type="Pfam" id="PF00534"/>
    </source>
</evidence>
<dbReference type="PANTHER" id="PTHR46401">
    <property type="entry name" value="GLYCOSYLTRANSFERASE WBBK-RELATED"/>
    <property type="match status" value="1"/>
</dbReference>
<evidence type="ECO:0000313" key="3">
    <source>
        <dbReference type="EMBL" id="APT74592.1"/>
    </source>
</evidence>
<evidence type="ECO:0000313" key="4">
    <source>
        <dbReference type="Proteomes" id="UP000185490"/>
    </source>
</evidence>
<dbReference type="Pfam" id="PF00534">
    <property type="entry name" value="Glycos_transf_1"/>
    <property type="match status" value="1"/>
</dbReference>
<proteinExistence type="predicted"/>
<dbReference type="SUPFAM" id="SSF53756">
    <property type="entry name" value="UDP-Glycosyltransferase/glycogen phosphorylase"/>
    <property type="match status" value="1"/>
</dbReference>
<dbReference type="PANTHER" id="PTHR46401:SF2">
    <property type="entry name" value="GLYCOSYLTRANSFERASE WBBK-RELATED"/>
    <property type="match status" value="1"/>
</dbReference>
<keyword evidence="4" id="KW-1185">Reference proteome</keyword>
<reference evidence="3 4" key="1">
    <citation type="submission" date="2014-02" db="EMBL/GenBank/DDBJ databases">
        <title>Diversity of Thermotogales isolates from hydrothermal vents.</title>
        <authorList>
            <person name="Haverkamp T.H.A."/>
            <person name="Lossouarn J."/>
            <person name="Geslin C."/>
            <person name="Nesbo C.L."/>
        </authorList>
    </citation>
    <scope>NUCLEOTIDE SEQUENCE [LARGE SCALE GENOMIC DNA]</scope>
    <source>
        <strain evidence="3 4">431</strain>
    </source>
</reference>
<dbReference type="InterPro" id="IPR054975">
    <property type="entry name" value="manno_glu_gly_synth"/>
</dbReference>
<accession>A0ABM6GG88</accession>
<dbReference type="RefSeq" id="WP_012057915.1">
    <property type="nucleotide sequence ID" value="NZ_CP007389.1"/>
</dbReference>
<dbReference type="EMBL" id="CP007389">
    <property type="protein sequence ID" value="APT74592.1"/>
    <property type="molecule type" value="Genomic_DNA"/>
</dbReference>
<evidence type="ECO:0000256" key="1">
    <source>
        <dbReference type="ARBA" id="ARBA00022679"/>
    </source>
</evidence>
<dbReference type="NCBIfam" id="NF041101">
    <property type="entry name" value="manno_glu_gly_synth"/>
    <property type="match status" value="1"/>
</dbReference>
<organism evidence="3 4">
    <name type="scientific">Thermosipho melanesiensis</name>
    <dbReference type="NCBI Taxonomy" id="46541"/>
    <lineage>
        <taxon>Bacteria</taxon>
        <taxon>Thermotogati</taxon>
        <taxon>Thermotogota</taxon>
        <taxon>Thermotogae</taxon>
        <taxon>Thermotogales</taxon>
        <taxon>Fervidobacteriaceae</taxon>
        <taxon>Thermosipho</taxon>
    </lineage>
</organism>
<dbReference type="InterPro" id="IPR001296">
    <property type="entry name" value="Glyco_trans_1"/>
</dbReference>
<feature type="domain" description="Glycosyl transferase family 1" evidence="2">
    <location>
        <begin position="214"/>
        <end position="410"/>
    </location>
</feature>
<keyword evidence="1 3" id="KW-0808">Transferase</keyword>
<dbReference type="Gene3D" id="3.40.50.2000">
    <property type="entry name" value="Glycogen Phosphorylase B"/>
    <property type="match status" value="2"/>
</dbReference>
<dbReference type="CDD" id="cd03801">
    <property type="entry name" value="GT4_PimA-like"/>
    <property type="match status" value="1"/>
</dbReference>
<dbReference type="GO" id="GO:0016740">
    <property type="term" value="F:transferase activity"/>
    <property type="evidence" value="ECO:0007669"/>
    <property type="project" value="UniProtKB-KW"/>
</dbReference>
<protein>
    <submittedName>
        <fullName evidence="3">Glycosyl transferase family 1</fullName>
    </submittedName>
</protein>